<dbReference type="PROSITE" id="PS01053">
    <property type="entry name" value="ARGINASE_1"/>
    <property type="match status" value="1"/>
</dbReference>
<comment type="cofactor">
    <cofactor evidence="13">
        <name>Mn(2+)</name>
        <dbReference type="ChEBI" id="CHEBI:29035"/>
    </cofactor>
    <text evidence="13">Binds 2 manganese ions per subunit.</text>
</comment>
<dbReference type="AlphaFoldDB" id="A0A3P3VMI2"/>
<reference evidence="15 16" key="1">
    <citation type="submission" date="2018-08" db="EMBL/GenBank/DDBJ databases">
        <authorList>
            <person name="Khan S.A."/>
        </authorList>
    </citation>
    <scope>NUCLEOTIDE SEQUENCE [LARGE SCALE GENOMIC DNA]</scope>
    <source>
        <strain evidence="15 16">GTF-13</strain>
    </source>
</reference>
<dbReference type="EC" id="3.5.3.11" evidence="10"/>
<dbReference type="InterPro" id="IPR005925">
    <property type="entry name" value="Agmatinase-rel"/>
</dbReference>
<evidence type="ECO:0000256" key="2">
    <source>
        <dbReference type="ARBA" id="ARBA00022723"/>
    </source>
</evidence>
<evidence type="ECO:0000256" key="12">
    <source>
        <dbReference type="ARBA" id="ARBA00082423"/>
    </source>
</evidence>
<keyword evidence="3 14" id="KW-0378">Hydrolase</keyword>
<sequence length="304" mass="33359">MSDNSFPTYSLFGNNFGYLGRPLSRDYRSADAVVLGIPYDLGTSGRSGSRFGPQGIRSASSNLRWEEMRWPWRFNAFDRLNVIDYGDIEFTPGESQTMVDAVVETASEIIAAGKTLLSFGGDHFVTLPLLRAHAKHHGKMALIHFDAHTDTEKSTPSRYYHGSMFHHAPNEGLIDPSRSVQVGIRTEYGYDDHPFTVLDARWANEQSVEQVVERIKQVVGEGPAYLTFDIDCIDPAFAPGTGTPVIGGLSSDRALAIVRGLKDLDIVGMDVVEVAPCYDHAEVTSLAGATLGLEMLYLVASRRG</sequence>
<dbReference type="InterPro" id="IPR006035">
    <property type="entry name" value="Ureohydrolase"/>
</dbReference>
<feature type="binding site" evidence="13">
    <location>
        <position position="148"/>
    </location>
    <ligand>
        <name>Mn(2+)</name>
        <dbReference type="ChEBI" id="CHEBI:29035"/>
        <label>1</label>
    </ligand>
</feature>
<evidence type="ECO:0000313" key="16">
    <source>
        <dbReference type="Proteomes" id="UP000280792"/>
    </source>
</evidence>
<comment type="similarity">
    <text evidence="1">Belongs to the arginase family. Agmatinase subfamily.</text>
</comment>
<dbReference type="RefSeq" id="WP_125014177.1">
    <property type="nucleotide sequence ID" value="NZ_QWEZ01000001.1"/>
</dbReference>
<reference evidence="15 16" key="2">
    <citation type="submission" date="2018-12" db="EMBL/GenBank/DDBJ databases">
        <title>Simiduia agarivorans gen. nov., sp. nov., a marine, agarolytic bacterium isolated from shallow coastal water from Keelung, Taiwan.</title>
        <authorList>
            <person name="Shieh W.Y."/>
        </authorList>
    </citation>
    <scope>NUCLEOTIDE SEQUENCE [LARGE SCALE GENOMIC DNA]</scope>
    <source>
        <strain evidence="15 16">GTF-13</strain>
    </source>
</reference>
<feature type="binding site" evidence="13">
    <location>
        <position position="229"/>
    </location>
    <ligand>
        <name>Mn(2+)</name>
        <dbReference type="ChEBI" id="CHEBI:29035"/>
        <label>1</label>
    </ligand>
</feature>
<dbReference type="InterPro" id="IPR020855">
    <property type="entry name" value="Ureohydrolase_Mn_BS"/>
</dbReference>
<evidence type="ECO:0000256" key="5">
    <source>
        <dbReference type="ARBA" id="ARBA00023066"/>
    </source>
</evidence>
<evidence type="ECO:0000256" key="14">
    <source>
        <dbReference type="RuleBase" id="RU003684"/>
    </source>
</evidence>
<dbReference type="CDD" id="cd11592">
    <property type="entry name" value="Agmatinase_PAH"/>
    <property type="match status" value="1"/>
</dbReference>
<evidence type="ECO:0000256" key="1">
    <source>
        <dbReference type="ARBA" id="ARBA00009227"/>
    </source>
</evidence>
<dbReference type="Pfam" id="PF00491">
    <property type="entry name" value="Arginase"/>
    <property type="match status" value="1"/>
</dbReference>
<keyword evidence="2 13" id="KW-0479">Metal-binding</keyword>
<dbReference type="PROSITE" id="PS51409">
    <property type="entry name" value="ARGINASE_2"/>
    <property type="match status" value="1"/>
</dbReference>
<dbReference type="InterPro" id="IPR023696">
    <property type="entry name" value="Ureohydrolase_dom_sf"/>
</dbReference>
<evidence type="ECO:0000256" key="6">
    <source>
        <dbReference type="ARBA" id="ARBA00023115"/>
    </source>
</evidence>
<dbReference type="PIRSF" id="PIRSF036979">
    <property type="entry name" value="Arginase"/>
    <property type="match status" value="1"/>
</dbReference>
<dbReference type="EMBL" id="QWEZ01000001">
    <property type="protein sequence ID" value="RRJ83830.1"/>
    <property type="molecule type" value="Genomic_DNA"/>
</dbReference>
<gene>
    <name evidence="15" type="primary">speB</name>
    <name evidence="15" type="ORF">D0544_01555</name>
</gene>
<dbReference type="PANTHER" id="PTHR11358">
    <property type="entry name" value="ARGINASE/AGMATINASE"/>
    <property type="match status" value="1"/>
</dbReference>
<feature type="binding site" evidence="13">
    <location>
        <position position="123"/>
    </location>
    <ligand>
        <name>Mn(2+)</name>
        <dbReference type="ChEBI" id="CHEBI:29035"/>
        <label>1</label>
    </ligand>
</feature>
<evidence type="ECO:0000256" key="8">
    <source>
        <dbReference type="ARBA" id="ARBA00050304"/>
    </source>
</evidence>
<dbReference type="Gene3D" id="3.40.800.10">
    <property type="entry name" value="Ureohydrolase domain"/>
    <property type="match status" value="1"/>
</dbReference>
<evidence type="ECO:0000313" key="15">
    <source>
        <dbReference type="EMBL" id="RRJ83830.1"/>
    </source>
</evidence>
<dbReference type="NCBIfam" id="NF002564">
    <property type="entry name" value="PRK02190.1"/>
    <property type="match status" value="1"/>
</dbReference>
<keyword evidence="6" id="KW-0620">Polyamine biosynthesis</keyword>
<feature type="binding site" evidence="13">
    <location>
        <position position="150"/>
    </location>
    <ligand>
        <name>Mn(2+)</name>
        <dbReference type="ChEBI" id="CHEBI:29035"/>
        <label>1</label>
    </ligand>
</feature>
<proteinExistence type="inferred from homology"/>
<comment type="caution">
    <text evidence="15">The sequence shown here is derived from an EMBL/GenBank/DDBJ whole genome shotgun (WGS) entry which is preliminary data.</text>
</comment>
<evidence type="ECO:0000256" key="7">
    <source>
        <dbReference type="ARBA" id="ARBA00023211"/>
    </source>
</evidence>
<name>A0A3P3VMI2_9GAMM</name>
<evidence type="ECO:0000256" key="13">
    <source>
        <dbReference type="PIRSR" id="PIRSR036979-1"/>
    </source>
</evidence>
<dbReference type="SUPFAM" id="SSF52768">
    <property type="entry name" value="Arginase/deacetylase"/>
    <property type="match status" value="1"/>
</dbReference>
<keyword evidence="7 13" id="KW-0464">Manganese</keyword>
<evidence type="ECO:0000256" key="11">
    <source>
        <dbReference type="ARBA" id="ARBA00067513"/>
    </source>
</evidence>
<evidence type="ECO:0000256" key="4">
    <source>
        <dbReference type="ARBA" id="ARBA00023023"/>
    </source>
</evidence>
<keyword evidence="16" id="KW-1185">Reference proteome</keyword>
<evidence type="ECO:0000256" key="9">
    <source>
        <dbReference type="ARBA" id="ARBA00054406"/>
    </source>
</evidence>
<dbReference type="NCBIfam" id="TIGR01230">
    <property type="entry name" value="agmatinase"/>
    <property type="match status" value="1"/>
</dbReference>
<dbReference type="GO" id="GO:0046872">
    <property type="term" value="F:metal ion binding"/>
    <property type="evidence" value="ECO:0007669"/>
    <property type="project" value="UniProtKB-KW"/>
</dbReference>
<dbReference type="PANTHER" id="PTHR11358:SF26">
    <property type="entry name" value="GUANIDINO ACID HYDROLASE, MITOCHONDRIAL"/>
    <property type="match status" value="1"/>
</dbReference>
<dbReference type="GO" id="GO:0033389">
    <property type="term" value="P:putrescine biosynthetic process from arginine, via agmatine"/>
    <property type="evidence" value="ECO:0007669"/>
    <property type="project" value="TreeGrafter"/>
</dbReference>
<keyword evidence="5" id="KW-0745">Spermidine biosynthesis</keyword>
<comment type="catalytic activity">
    <reaction evidence="8">
        <text>agmatine + H2O = urea + putrescine</text>
        <dbReference type="Rhea" id="RHEA:13929"/>
        <dbReference type="ChEBI" id="CHEBI:15377"/>
        <dbReference type="ChEBI" id="CHEBI:16199"/>
        <dbReference type="ChEBI" id="CHEBI:58145"/>
        <dbReference type="ChEBI" id="CHEBI:326268"/>
        <dbReference type="EC" id="3.5.3.11"/>
    </reaction>
</comment>
<dbReference type="GO" id="GO:0008783">
    <property type="term" value="F:agmatinase activity"/>
    <property type="evidence" value="ECO:0007669"/>
    <property type="project" value="UniProtKB-EC"/>
</dbReference>
<comment type="function">
    <text evidence="9">Catalyzes the formation of putrescine from agmatine.</text>
</comment>
<protein>
    <recommendedName>
        <fullName evidence="11">Agmatinase</fullName>
        <ecNumber evidence="10">3.5.3.11</ecNumber>
    </recommendedName>
    <alternativeName>
        <fullName evidence="12">Agmatine ureohydrolase</fullName>
    </alternativeName>
</protein>
<feature type="binding site" evidence="13">
    <location>
        <position position="146"/>
    </location>
    <ligand>
        <name>Mn(2+)</name>
        <dbReference type="ChEBI" id="CHEBI:29035"/>
        <label>1</label>
    </ligand>
</feature>
<keyword evidence="4" id="KW-0661">Putrescine biosynthesis</keyword>
<accession>A0A3P3VMI2</accession>
<dbReference type="Proteomes" id="UP000280792">
    <property type="component" value="Unassembled WGS sequence"/>
</dbReference>
<organism evidence="15 16">
    <name type="scientific">Aestuariirhabdus litorea</name>
    <dbReference type="NCBI Taxonomy" id="2528527"/>
    <lineage>
        <taxon>Bacteria</taxon>
        <taxon>Pseudomonadati</taxon>
        <taxon>Pseudomonadota</taxon>
        <taxon>Gammaproteobacteria</taxon>
        <taxon>Oceanospirillales</taxon>
        <taxon>Aestuariirhabdaceae</taxon>
        <taxon>Aestuariirhabdus</taxon>
    </lineage>
</organism>
<evidence type="ECO:0000256" key="3">
    <source>
        <dbReference type="ARBA" id="ARBA00022801"/>
    </source>
</evidence>
<dbReference type="FunFam" id="3.40.800.10:FF:000001">
    <property type="entry name" value="Agmatinase"/>
    <property type="match status" value="1"/>
</dbReference>
<evidence type="ECO:0000256" key="10">
    <source>
        <dbReference type="ARBA" id="ARBA00066392"/>
    </source>
</evidence>
<feature type="binding site" evidence="13">
    <location>
        <position position="231"/>
    </location>
    <ligand>
        <name>Mn(2+)</name>
        <dbReference type="ChEBI" id="CHEBI:29035"/>
        <label>1</label>
    </ligand>
</feature>
<dbReference type="GO" id="GO:0008295">
    <property type="term" value="P:spermidine biosynthetic process"/>
    <property type="evidence" value="ECO:0007669"/>
    <property type="project" value="UniProtKB-KW"/>
</dbReference>